<proteinExistence type="predicted"/>
<protein>
    <submittedName>
        <fullName evidence="1">Uncharacterized protein</fullName>
    </submittedName>
</protein>
<dbReference type="Proteomes" id="UP000327191">
    <property type="component" value="Unassembled WGS sequence"/>
</dbReference>
<accession>A0A5E7UTS6</accession>
<evidence type="ECO:0000313" key="1">
    <source>
        <dbReference type="EMBL" id="VVQ13890.1"/>
    </source>
</evidence>
<sequence>MPLIAEGFSEIVNSAVSDWLGEIVFRVHGLLK</sequence>
<reference evidence="1 2" key="1">
    <citation type="submission" date="2019-09" db="EMBL/GenBank/DDBJ databases">
        <authorList>
            <person name="Chandra G."/>
            <person name="Truman W A."/>
        </authorList>
    </citation>
    <scope>NUCLEOTIDE SEQUENCE [LARGE SCALE GENOMIC DNA]</scope>
    <source>
        <strain evidence="1">PS938</strain>
    </source>
</reference>
<dbReference type="EMBL" id="CABVJE010000018">
    <property type="protein sequence ID" value="VVQ13890.1"/>
    <property type="molecule type" value="Genomic_DNA"/>
</dbReference>
<name>A0A5E7UTS6_PSEFL</name>
<organism evidence="1 2">
    <name type="scientific">Pseudomonas fluorescens</name>
    <dbReference type="NCBI Taxonomy" id="294"/>
    <lineage>
        <taxon>Bacteria</taxon>
        <taxon>Pseudomonadati</taxon>
        <taxon>Pseudomonadota</taxon>
        <taxon>Gammaproteobacteria</taxon>
        <taxon>Pseudomonadales</taxon>
        <taxon>Pseudomonadaceae</taxon>
        <taxon>Pseudomonas</taxon>
    </lineage>
</organism>
<evidence type="ECO:0000313" key="2">
    <source>
        <dbReference type="Proteomes" id="UP000327191"/>
    </source>
</evidence>
<dbReference type="AlphaFoldDB" id="A0A5E7UTS6"/>
<gene>
    <name evidence="1" type="ORF">PS938_03967</name>
</gene>